<dbReference type="GO" id="GO:0016324">
    <property type="term" value="C:apical plasma membrane"/>
    <property type="evidence" value="ECO:0007669"/>
    <property type="project" value="TreeGrafter"/>
</dbReference>
<dbReference type="Proteomes" id="UP000267096">
    <property type="component" value="Unassembled WGS sequence"/>
</dbReference>
<dbReference type="OrthoDB" id="6339427at2759"/>
<keyword evidence="4 7" id="KW-1133">Transmembrane helix</keyword>
<gene>
    <name evidence="9" type="ORF">ASIM_LOCUS11869</name>
</gene>
<dbReference type="InterPro" id="IPR050814">
    <property type="entry name" value="Myo-inositol_Transporter"/>
</dbReference>
<feature type="transmembrane region" description="Helical" evidence="7">
    <location>
        <begin position="267"/>
        <end position="288"/>
    </location>
</feature>
<dbReference type="EMBL" id="UYRR01031110">
    <property type="protein sequence ID" value="VDK45997.1"/>
    <property type="molecule type" value="Genomic_DNA"/>
</dbReference>
<dbReference type="PANTHER" id="PTHR48020">
    <property type="entry name" value="PROTON MYO-INOSITOL COTRANSPORTER"/>
    <property type="match status" value="1"/>
</dbReference>
<dbReference type="InterPro" id="IPR005828">
    <property type="entry name" value="MFS_sugar_transport-like"/>
</dbReference>
<dbReference type="Gene3D" id="1.20.1250.20">
    <property type="entry name" value="MFS general substrate transporter like domains"/>
    <property type="match status" value="3"/>
</dbReference>
<reference evidence="9 10" key="2">
    <citation type="submission" date="2018-11" db="EMBL/GenBank/DDBJ databases">
        <authorList>
            <consortium name="Pathogen Informatics"/>
        </authorList>
    </citation>
    <scope>NUCLEOTIDE SEQUENCE [LARGE SCALE GENOMIC DNA]</scope>
</reference>
<dbReference type="Pfam" id="PF00083">
    <property type="entry name" value="Sugar_tr"/>
    <property type="match status" value="3"/>
</dbReference>
<reference evidence="11" key="1">
    <citation type="submission" date="2016-04" db="UniProtKB">
        <authorList>
            <consortium name="WormBaseParasite"/>
        </authorList>
    </citation>
    <scope>IDENTIFICATION</scope>
</reference>
<proteinExistence type="predicted"/>
<evidence type="ECO:0000313" key="11">
    <source>
        <dbReference type="WBParaSite" id="ASIM_0001240301-mRNA-1"/>
    </source>
</evidence>
<dbReference type="InterPro" id="IPR003663">
    <property type="entry name" value="Sugar/inositol_transpt"/>
</dbReference>
<feature type="transmembrane region" description="Helical" evidence="7">
    <location>
        <begin position="479"/>
        <end position="497"/>
    </location>
</feature>
<dbReference type="WBParaSite" id="ASIM_0001240301-mRNA-1">
    <property type="protein sequence ID" value="ASIM_0001240301-mRNA-1"/>
    <property type="gene ID" value="ASIM_0001240301"/>
</dbReference>
<sequence length="550" mass="60804">MNPKPKKLPQLGFFVYLLSFMAVIGGFLFGYDTGIVSSAMLYVAHNSGMSPMSAIWKELIVSITPGMAAIGALLSGPATDKFGRKKIILTSSLAFVVGAIICAAAPEKVTLFIGRIVLGLAIGIRGFSYINPENVGWRLMFAFAAVPGIIQFIGFLFLPESPRWLYDHGRSGESETVLGKIYNGNKEWIHYELQEISDTFEQEKKAKEEVGDSFVLARIVKTPHVLKALCIGCLMQAFQQFSGINTILYYTGTIIQSAGVRDIHTTIWISVGVSSFNFFATFLPMYLVERLGRRILLLVSVLGVIISLVVMGIAFVLINKDSASVTPLRVDPSNGNNELFDRCNSYSSCDFCVTDEHCGFCSSRSDKEIGYCLPASHEDPSVSMIGQCASGYNETSHEWSSVFCITKYTVMPIIVMVFYLASFAIGFAPIPWVMNAEFYPLWARSTCCAIATFTNWFFNLLISLTFLSLSEAVTKYGAFFIYAGVSCVAFVVFYFFVPETKGYTIEEIEMLFMSKEKRRKLQIAMSERNDSSNAQKKGSRAISTVSSGVL</sequence>
<comment type="subcellular location">
    <subcellularLocation>
        <location evidence="1">Membrane</location>
        <topology evidence="1">Multi-pass membrane protein</topology>
    </subcellularLocation>
</comment>
<feature type="transmembrane region" description="Helical" evidence="7">
    <location>
        <begin position="112"/>
        <end position="130"/>
    </location>
</feature>
<feature type="transmembrane region" description="Helical" evidence="7">
    <location>
        <begin position="137"/>
        <end position="158"/>
    </location>
</feature>
<evidence type="ECO:0000313" key="10">
    <source>
        <dbReference type="Proteomes" id="UP000267096"/>
    </source>
</evidence>
<feature type="transmembrane region" description="Helical" evidence="7">
    <location>
        <begin position="54"/>
        <end position="75"/>
    </location>
</feature>
<feature type="transmembrane region" description="Helical" evidence="7">
    <location>
        <begin position="295"/>
        <end position="318"/>
    </location>
</feature>
<evidence type="ECO:0000256" key="3">
    <source>
        <dbReference type="ARBA" id="ARBA00022692"/>
    </source>
</evidence>
<keyword evidence="10" id="KW-1185">Reference proteome</keyword>
<dbReference type="FunFam" id="1.20.1250.20:FF:000387">
    <property type="entry name" value="H(+) MyoInositol coTransporter"/>
    <property type="match status" value="1"/>
</dbReference>
<evidence type="ECO:0000256" key="5">
    <source>
        <dbReference type="ARBA" id="ARBA00023136"/>
    </source>
</evidence>
<evidence type="ECO:0000313" key="9">
    <source>
        <dbReference type="EMBL" id="VDK45997.1"/>
    </source>
</evidence>
<organism evidence="11">
    <name type="scientific">Anisakis simplex</name>
    <name type="common">Herring worm</name>
    <dbReference type="NCBI Taxonomy" id="6269"/>
    <lineage>
        <taxon>Eukaryota</taxon>
        <taxon>Metazoa</taxon>
        <taxon>Ecdysozoa</taxon>
        <taxon>Nematoda</taxon>
        <taxon>Chromadorea</taxon>
        <taxon>Rhabditida</taxon>
        <taxon>Spirurina</taxon>
        <taxon>Ascaridomorpha</taxon>
        <taxon>Ascaridoidea</taxon>
        <taxon>Anisakidae</taxon>
        <taxon>Anisakis</taxon>
        <taxon>Anisakis simplex complex</taxon>
    </lineage>
</organism>
<keyword evidence="2" id="KW-0813">Transport</keyword>
<feature type="transmembrane region" description="Helical" evidence="7">
    <location>
        <begin position="12"/>
        <end position="31"/>
    </location>
</feature>
<dbReference type="PANTHER" id="PTHR48020:SF12">
    <property type="entry name" value="PROTON MYO-INOSITOL COTRANSPORTER"/>
    <property type="match status" value="1"/>
</dbReference>
<evidence type="ECO:0000256" key="4">
    <source>
        <dbReference type="ARBA" id="ARBA00022989"/>
    </source>
</evidence>
<feature type="domain" description="Major facilitator superfamily (MFS) profile" evidence="8">
    <location>
        <begin position="18"/>
        <end position="501"/>
    </location>
</feature>
<feature type="transmembrane region" description="Helical" evidence="7">
    <location>
        <begin position="410"/>
        <end position="434"/>
    </location>
</feature>
<feature type="transmembrane region" description="Helical" evidence="7">
    <location>
        <begin position="446"/>
        <end position="467"/>
    </location>
</feature>
<evidence type="ECO:0000259" key="8">
    <source>
        <dbReference type="PROSITE" id="PS50850"/>
    </source>
</evidence>
<feature type="region of interest" description="Disordered" evidence="6">
    <location>
        <begin position="526"/>
        <end position="550"/>
    </location>
</feature>
<dbReference type="PRINTS" id="PR00171">
    <property type="entry name" value="SUGRTRNSPORT"/>
</dbReference>
<dbReference type="GO" id="GO:0005366">
    <property type="term" value="F:myo-inositol:proton symporter activity"/>
    <property type="evidence" value="ECO:0007669"/>
    <property type="project" value="TreeGrafter"/>
</dbReference>
<name>A0A0M3JVY1_ANISI</name>
<keyword evidence="3 7" id="KW-0812">Transmembrane</keyword>
<evidence type="ECO:0000256" key="1">
    <source>
        <dbReference type="ARBA" id="ARBA00004141"/>
    </source>
</evidence>
<dbReference type="AlphaFoldDB" id="A0A0M3JVY1"/>
<evidence type="ECO:0000256" key="2">
    <source>
        <dbReference type="ARBA" id="ARBA00022448"/>
    </source>
</evidence>
<dbReference type="PROSITE" id="PS50850">
    <property type="entry name" value="MFS"/>
    <property type="match status" value="1"/>
</dbReference>
<dbReference type="SUPFAM" id="SSF103473">
    <property type="entry name" value="MFS general substrate transporter"/>
    <property type="match status" value="1"/>
</dbReference>
<keyword evidence="5 7" id="KW-0472">Membrane</keyword>
<evidence type="ECO:0000256" key="6">
    <source>
        <dbReference type="SAM" id="MobiDB-lite"/>
    </source>
</evidence>
<feature type="transmembrane region" description="Helical" evidence="7">
    <location>
        <begin position="87"/>
        <end position="106"/>
    </location>
</feature>
<dbReference type="InterPro" id="IPR020846">
    <property type="entry name" value="MFS_dom"/>
</dbReference>
<feature type="compositionally biased region" description="Polar residues" evidence="6">
    <location>
        <begin position="531"/>
        <end position="550"/>
    </location>
</feature>
<protein>
    <submittedName>
        <fullName evidence="11">MFS domain-containing protein</fullName>
    </submittedName>
</protein>
<dbReference type="InterPro" id="IPR036259">
    <property type="entry name" value="MFS_trans_sf"/>
</dbReference>
<accession>A0A0M3JVY1</accession>
<evidence type="ECO:0000256" key="7">
    <source>
        <dbReference type="SAM" id="Phobius"/>
    </source>
</evidence>